<dbReference type="Gene3D" id="3.40.50.1240">
    <property type="entry name" value="Phosphoglycerate mutase-like"/>
    <property type="match status" value="1"/>
</dbReference>
<dbReference type="EC" id="3.1.3.-" evidence="1"/>
<dbReference type="PANTHER" id="PTHR48100:SF1">
    <property type="entry name" value="HISTIDINE PHOSPHATASE FAMILY PROTEIN-RELATED"/>
    <property type="match status" value="1"/>
</dbReference>
<dbReference type="SUPFAM" id="SSF53254">
    <property type="entry name" value="Phosphoglycerate mutase-like"/>
    <property type="match status" value="1"/>
</dbReference>
<dbReference type="InterPro" id="IPR013078">
    <property type="entry name" value="His_Pase_superF_clade-1"/>
</dbReference>
<gene>
    <name evidence="1" type="ORF">AB0I48_04520</name>
</gene>
<proteinExistence type="predicted"/>
<dbReference type="Pfam" id="PF00300">
    <property type="entry name" value="His_Phos_1"/>
    <property type="match status" value="1"/>
</dbReference>
<comment type="caution">
    <text evidence="1">The sequence shown here is derived from an EMBL/GenBank/DDBJ whole genome shotgun (WGS) entry which is preliminary data.</text>
</comment>
<dbReference type="GO" id="GO:0016787">
    <property type="term" value="F:hydrolase activity"/>
    <property type="evidence" value="ECO:0007669"/>
    <property type="project" value="UniProtKB-KW"/>
</dbReference>
<dbReference type="PANTHER" id="PTHR48100">
    <property type="entry name" value="BROAD-SPECIFICITY PHOSPHATASE YOR283W-RELATED"/>
    <property type="match status" value="1"/>
</dbReference>
<dbReference type="InterPro" id="IPR050275">
    <property type="entry name" value="PGM_Phosphatase"/>
</dbReference>
<dbReference type="RefSeq" id="WP_109522917.1">
    <property type="nucleotide sequence ID" value="NZ_JBFAKC010000002.1"/>
</dbReference>
<dbReference type="EMBL" id="JBFAKC010000002">
    <property type="protein sequence ID" value="MEV0706807.1"/>
    <property type="molecule type" value="Genomic_DNA"/>
</dbReference>
<dbReference type="SMART" id="SM00855">
    <property type="entry name" value="PGAM"/>
    <property type="match status" value="1"/>
</dbReference>
<evidence type="ECO:0000313" key="1">
    <source>
        <dbReference type="EMBL" id="MEV0706807.1"/>
    </source>
</evidence>
<protein>
    <submittedName>
        <fullName evidence="1">Histidine phosphatase family protein</fullName>
        <ecNumber evidence="1">3.1.3.-</ecNumber>
    </submittedName>
</protein>
<evidence type="ECO:0000313" key="2">
    <source>
        <dbReference type="Proteomes" id="UP001551695"/>
    </source>
</evidence>
<keyword evidence="1" id="KW-0378">Hydrolase</keyword>
<dbReference type="InterPro" id="IPR029033">
    <property type="entry name" value="His_PPase_superfam"/>
</dbReference>
<organism evidence="1 2">
    <name type="scientific">Nocardia aurea</name>
    <dbReference type="NCBI Taxonomy" id="2144174"/>
    <lineage>
        <taxon>Bacteria</taxon>
        <taxon>Bacillati</taxon>
        <taxon>Actinomycetota</taxon>
        <taxon>Actinomycetes</taxon>
        <taxon>Mycobacteriales</taxon>
        <taxon>Nocardiaceae</taxon>
        <taxon>Nocardia</taxon>
    </lineage>
</organism>
<dbReference type="Proteomes" id="UP001551695">
    <property type="component" value="Unassembled WGS sequence"/>
</dbReference>
<sequence length="207" mass="22849">MQLILVRHAQPLRTTSADGPADPELSEIGWEQARRVPAALSRHRVARVLSSPQRRARETAEPTAAKLGLDVEIVRDLAEYDRDLPSYVPIEDAKLEFQAVYERIKAGFLPEQIDGPAFISRVRDAVTEIAAATDPADTVVAFAHGGVINVLLQDVLGLARPLTFPIDYGSITRILFSRTGRRTAATVNENGHVWDLLPRNIDARQRG</sequence>
<reference evidence="1 2" key="1">
    <citation type="submission" date="2024-06" db="EMBL/GenBank/DDBJ databases">
        <title>The Natural Products Discovery Center: Release of the First 8490 Sequenced Strains for Exploring Actinobacteria Biosynthetic Diversity.</title>
        <authorList>
            <person name="Kalkreuter E."/>
            <person name="Kautsar S.A."/>
            <person name="Yang D."/>
            <person name="Bader C.D."/>
            <person name="Teijaro C.N."/>
            <person name="Fluegel L."/>
            <person name="Davis C.M."/>
            <person name="Simpson J.R."/>
            <person name="Lauterbach L."/>
            <person name="Steele A.D."/>
            <person name="Gui C."/>
            <person name="Meng S."/>
            <person name="Li G."/>
            <person name="Viehrig K."/>
            <person name="Ye F."/>
            <person name="Su P."/>
            <person name="Kiefer A.F."/>
            <person name="Nichols A."/>
            <person name="Cepeda A.J."/>
            <person name="Yan W."/>
            <person name="Fan B."/>
            <person name="Jiang Y."/>
            <person name="Adhikari A."/>
            <person name="Zheng C.-J."/>
            <person name="Schuster L."/>
            <person name="Cowan T.M."/>
            <person name="Smanski M.J."/>
            <person name="Chevrette M.G."/>
            <person name="De Carvalho L.P.S."/>
            <person name="Shen B."/>
        </authorList>
    </citation>
    <scope>NUCLEOTIDE SEQUENCE [LARGE SCALE GENOMIC DNA]</scope>
    <source>
        <strain evidence="1 2">NPDC050403</strain>
    </source>
</reference>
<keyword evidence="2" id="KW-1185">Reference proteome</keyword>
<name>A0ABV3FN09_9NOCA</name>
<accession>A0ABV3FN09</accession>
<dbReference type="CDD" id="cd07067">
    <property type="entry name" value="HP_PGM_like"/>
    <property type="match status" value="1"/>
</dbReference>